<dbReference type="STRING" id="1436961.SAMN05421739_101837"/>
<dbReference type="Proteomes" id="UP000198724">
    <property type="component" value="Unassembled WGS sequence"/>
</dbReference>
<sequence length="181" mass="21459">MRKDKKYKLKLKFPYEAVVALLLLSSMLLVCIWQYFIKGEYDYLVIALGIFIAKCFFGWLFNYSYKSLEIRGETLKVKYWLRLNAKTLKRQDIKGYIIKETYTRHGIDYHIQIVLVDGNKIEFIRDAYANYERLEFSLKNFGVRYIGSENINSPYKKMLARITVWGTAISATLFLLLQLMK</sequence>
<evidence type="ECO:0000313" key="2">
    <source>
        <dbReference type="EMBL" id="SFG06943.1"/>
    </source>
</evidence>
<dbReference type="EMBL" id="FOOT01000001">
    <property type="protein sequence ID" value="SFG06943.1"/>
    <property type="molecule type" value="Genomic_DNA"/>
</dbReference>
<accession>A0A1I2NTN4</accession>
<evidence type="ECO:0000256" key="1">
    <source>
        <dbReference type="SAM" id="Phobius"/>
    </source>
</evidence>
<feature type="transmembrane region" description="Helical" evidence="1">
    <location>
        <begin position="12"/>
        <end position="37"/>
    </location>
</feature>
<gene>
    <name evidence="2" type="ORF">SAMN05421739_101837</name>
</gene>
<keyword evidence="1" id="KW-0812">Transmembrane</keyword>
<dbReference type="AlphaFoldDB" id="A0A1I2NTN4"/>
<keyword evidence="1" id="KW-0472">Membrane</keyword>
<evidence type="ECO:0000313" key="3">
    <source>
        <dbReference type="Proteomes" id="UP000198724"/>
    </source>
</evidence>
<feature type="transmembrane region" description="Helical" evidence="1">
    <location>
        <begin position="162"/>
        <end position="180"/>
    </location>
</feature>
<organism evidence="2 3">
    <name type="scientific">Pontibacter chinhatensis</name>
    <dbReference type="NCBI Taxonomy" id="1436961"/>
    <lineage>
        <taxon>Bacteria</taxon>
        <taxon>Pseudomonadati</taxon>
        <taxon>Bacteroidota</taxon>
        <taxon>Cytophagia</taxon>
        <taxon>Cytophagales</taxon>
        <taxon>Hymenobacteraceae</taxon>
        <taxon>Pontibacter</taxon>
    </lineage>
</organism>
<feature type="transmembrane region" description="Helical" evidence="1">
    <location>
        <begin position="43"/>
        <end position="61"/>
    </location>
</feature>
<reference evidence="3" key="1">
    <citation type="submission" date="2016-10" db="EMBL/GenBank/DDBJ databases">
        <authorList>
            <person name="Varghese N."/>
            <person name="Submissions S."/>
        </authorList>
    </citation>
    <scope>NUCLEOTIDE SEQUENCE [LARGE SCALE GENOMIC DNA]</scope>
    <source>
        <strain evidence="3">LP51</strain>
    </source>
</reference>
<keyword evidence="1" id="KW-1133">Transmembrane helix</keyword>
<name>A0A1I2NTN4_9BACT</name>
<keyword evidence="3" id="KW-1185">Reference proteome</keyword>
<protein>
    <submittedName>
        <fullName evidence="2">Uncharacterized protein</fullName>
    </submittedName>
</protein>
<proteinExistence type="predicted"/>